<feature type="transmembrane region" description="Helical" evidence="9">
    <location>
        <begin position="292"/>
        <end position="311"/>
    </location>
</feature>
<dbReference type="GO" id="GO:0015420">
    <property type="term" value="F:ABC-type vitamin B12 transporter activity"/>
    <property type="evidence" value="ECO:0007669"/>
    <property type="project" value="UniProtKB-UniRule"/>
</dbReference>
<comment type="caution">
    <text evidence="10">The sequence shown here is derived from an EMBL/GenBank/DDBJ whole genome shotgun (WGS) entry which is preliminary data.</text>
</comment>
<evidence type="ECO:0000256" key="3">
    <source>
        <dbReference type="ARBA" id="ARBA00006263"/>
    </source>
</evidence>
<keyword evidence="5 9" id="KW-0169">Cobalamin biosynthesis</keyword>
<dbReference type="OrthoDB" id="9811967at2"/>
<dbReference type="EMBL" id="VJVV01000002">
    <property type="protein sequence ID" value="TRO83158.1"/>
    <property type="molecule type" value="Genomic_DNA"/>
</dbReference>
<dbReference type="UniPathway" id="UPA00148"/>
<feature type="transmembrane region" description="Helical" evidence="9">
    <location>
        <begin position="50"/>
        <end position="69"/>
    </location>
</feature>
<organism evidence="10 11">
    <name type="scientific">Trichloromonas acetexigens</name>
    <dbReference type="NCBI Taxonomy" id="38815"/>
    <lineage>
        <taxon>Bacteria</taxon>
        <taxon>Pseudomonadati</taxon>
        <taxon>Thermodesulfobacteriota</taxon>
        <taxon>Desulfuromonadia</taxon>
        <taxon>Desulfuromonadales</taxon>
        <taxon>Trichloromonadaceae</taxon>
        <taxon>Trichloromonas</taxon>
    </lineage>
</organism>
<feature type="transmembrane region" description="Helical" evidence="9">
    <location>
        <begin position="75"/>
        <end position="97"/>
    </location>
</feature>
<dbReference type="Proteomes" id="UP000317155">
    <property type="component" value="Unassembled WGS sequence"/>
</dbReference>
<dbReference type="HAMAP" id="MF_00024">
    <property type="entry name" value="CobD_CbiB"/>
    <property type="match status" value="1"/>
</dbReference>
<dbReference type="RefSeq" id="WP_092055726.1">
    <property type="nucleotide sequence ID" value="NZ_FOJJ01000012.1"/>
</dbReference>
<dbReference type="NCBIfam" id="TIGR00380">
    <property type="entry name" value="cobal_cbiB"/>
    <property type="match status" value="1"/>
</dbReference>
<accession>A0A550JIX9</accession>
<evidence type="ECO:0000256" key="4">
    <source>
        <dbReference type="ARBA" id="ARBA00022475"/>
    </source>
</evidence>
<dbReference type="GO" id="GO:0048472">
    <property type="term" value="F:threonine-phosphate decarboxylase activity"/>
    <property type="evidence" value="ECO:0007669"/>
    <property type="project" value="InterPro"/>
</dbReference>
<evidence type="ECO:0000313" key="10">
    <source>
        <dbReference type="EMBL" id="TRO83158.1"/>
    </source>
</evidence>
<dbReference type="GO" id="GO:0009236">
    <property type="term" value="P:cobalamin biosynthetic process"/>
    <property type="evidence" value="ECO:0007669"/>
    <property type="project" value="UniProtKB-UniRule"/>
</dbReference>
<dbReference type="InterPro" id="IPR004485">
    <property type="entry name" value="Cobalamin_biosynth_CobD/CbiB"/>
</dbReference>
<evidence type="ECO:0000256" key="2">
    <source>
        <dbReference type="ARBA" id="ARBA00004953"/>
    </source>
</evidence>
<comment type="similarity">
    <text evidence="3 9">Belongs to the CobD/CbiB family.</text>
</comment>
<evidence type="ECO:0000313" key="11">
    <source>
        <dbReference type="Proteomes" id="UP000317155"/>
    </source>
</evidence>
<feature type="transmembrane region" description="Helical" evidence="9">
    <location>
        <begin position="151"/>
        <end position="169"/>
    </location>
</feature>
<dbReference type="GO" id="GO:0005886">
    <property type="term" value="C:plasma membrane"/>
    <property type="evidence" value="ECO:0007669"/>
    <property type="project" value="UniProtKB-SubCell"/>
</dbReference>
<comment type="pathway">
    <text evidence="2 9">Cofactor biosynthesis; adenosylcobalamin biosynthesis.</text>
</comment>
<proteinExistence type="inferred from homology"/>
<evidence type="ECO:0000256" key="5">
    <source>
        <dbReference type="ARBA" id="ARBA00022573"/>
    </source>
</evidence>
<protein>
    <recommendedName>
        <fullName evidence="9">Cobalamin biosynthesis protein CobD</fullName>
    </recommendedName>
</protein>
<keyword evidence="4 9" id="KW-1003">Cell membrane</keyword>
<comment type="subcellular location">
    <subcellularLocation>
        <location evidence="1 9">Cell membrane</location>
        <topology evidence="1 9">Multi-pass membrane protein</topology>
    </subcellularLocation>
</comment>
<sequence>MDWLIPAAFALDLLLGDPHGMPHPVVLIGAIINRLEILLAGLFSNRRLAGTLLAALTLLVTAGLAWGLLRLAAEIHPLLGLAVGVWLAYTTLALRALHRLSREVVRFVEQKRLAEARRALSLIVGRETATLDEEGILRACIETVAENTSSAVVAPLFYLAVGGPVLALLHKAAGTLDAMVGYRDDRYRELGWASARLDDLFNLLPARLTGMLMALAAPFCGLGGCRAWRVMLRDARKHASPNAGFPEAAMAGALGVRLGGPAVYFGRRVEKPTLGDDARPVTVKDYYGALRLTYLTAFLALGLAVWLVYLAG</sequence>
<reference evidence="10 11" key="1">
    <citation type="submission" date="2019-07" db="EMBL/GenBank/DDBJ databases">
        <title>Insights of Desulfuromonas acetexigens electromicrobiology.</title>
        <authorList>
            <person name="Katuri K."/>
            <person name="Sapireddy V."/>
            <person name="Shaw D.R."/>
            <person name="Saikaly P."/>
        </authorList>
    </citation>
    <scope>NUCLEOTIDE SEQUENCE [LARGE SCALE GENOMIC DNA]</scope>
    <source>
        <strain evidence="10 11">2873</strain>
    </source>
</reference>
<keyword evidence="6 9" id="KW-0812">Transmembrane</keyword>
<evidence type="ECO:0000256" key="6">
    <source>
        <dbReference type="ARBA" id="ARBA00022692"/>
    </source>
</evidence>
<name>A0A550JIX9_9BACT</name>
<dbReference type="AlphaFoldDB" id="A0A550JIX9"/>
<keyword evidence="11" id="KW-1185">Reference proteome</keyword>
<dbReference type="PANTHER" id="PTHR34308">
    <property type="entry name" value="COBALAMIN BIOSYNTHESIS PROTEIN CBIB"/>
    <property type="match status" value="1"/>
</dbReference>
<dbReference type="Pfam" id="PF03186">
    <property type="entry name" value="CobD_Cbib"/>
    <property type="match status" value="1"/>
</dbReference>
<evidence type="ECO:0000256" key="9">
    <source>
        <dbReference type="HAMAP-Rule" id="MF_00024"/>
    </source>
</evidence>
<evidence type="ECO:0000256" key="8">
    <source>
        <dbReference type="ARBA" id="ARBA00023136"/>
    </source>
</evidence>
<feature type="transmembrane region" description="Helical" evidence="9">
    <location>
        <begin position="208"/>
        <end position="228"/>
    </location>
</feature>
<evidence type="ECO:0000256" key="7">
    <source>
        <dbReference type="ARBA" id="ARBA00022989"/>
    </source>
</evidence>
<keyword evidence="8 9" id="KW-0472">Membrane</keyword>
<dbReference type="PANTHER" id="PTHR34308:SF1">
    <property type="entry name" value="COBALAMIN BIOSYNTHESIS PROTEIN CBIB"/>
    <property type="match status" value="1"/>
</dbReference>
<keyword evidence="7 9" id="KW-1133">Transmembrane helix</keyword>
<feature type="transmembrane region" description="Helical" evidence="9">
    <location>
        <begin position="26"/>
        <end position="43"/>
    </location>
</feature>
<comment type="function">
    <text evidence="9">Converts cobyric acid to cobinamide by the addition of aminopropanol on the F carboxylic group.</text>
</comment>
<gene>
    <name evidence="9 10" type="primary">cobD</name>
    <name evidence="10" type="ORF">FL622_03485</name>
</gene>
<evidence type="ECO:0000256" key="1">
    <source>
        <dbReference type="ARBA" id="ARBA00004651"/>
    </source>
</evidence>